<sequence length="719" mass="82063">MELTDEREAGSFFFSDSCSTRASPSPSMSPLRTLSAEAPPHEERGRRADKDSESLKHDDLHPETQQQRRIEAQTRQAFKSEDYRQLFHLPPEEVLVQDFNCALQKKILLQGHMYLFERYVCFYSNIFGYEKKKVIPLKDVTFVRKARTAGLFPNAIEITAWGKKHFFASFLSRDEAYRLLIEGWSHHSGYAKLFLESEISPCTSPDAHILDRSASSSEPFNYSSMAGQSESNCDRQVDDACLPTTAKEQLEDDNVARDKYLERESYIGCSHVAQNLGIWQLESGSAPPLPENFKTVLECEFPIDEEEFFKLFFSNDATDFVEMFHRKCGDEDFNCTQWIKHHHFGHIRDISFRHPINLYFGPKASYCHEVQRFKVYLNRHVVIETSQQLTDVPYGDYFHVEVRWDVKRLLTRPTPFCSICISLDVAFSKKTVWKNKIVQGTFDESKEAYSTWIREALALLDEIGVLHRKDQILKADLESLETAEIQALPSTVICTSEIVSASIENATVENSATFDGDVQQFQMPRHSQPLVLKSEGMATKISRAPTPETTYIRKHVGLGGKCRTKSIQEEPKAACSTRENSRSTSPNLFSSRANQNTGPNDLLKVLVLVFAVFILMLQIGIMVILARAPTSLSSHIGNDGKLVQSGAQNCLGGSYGQEELKWLEQRAYAVKEQIMKSENRLESLQHDITSLKMRFQIFEQIYPLINVNQQNFSFNNNPK</sequence>
<dbReference type="Proteomes" id="UP001162992">
    <property type="component" value="Chromosome 6"/>
</dbReference>
<evidence type="ECO:0000313" key="1">
    <source>
        <dbReference type="EMBL" id="KAJ7552355.1"/>
    </source>
</evidence>
<gene>
    <name evidence="1" type="ORF">O6H91_06G052100</name>
</gene>
<organism evidence="1 2">
    <name type="scientific">Diphasiastrum complanatum</name>
    <name type="common">Issler's clubmoss</name>
    <name type="synonym">Lycopodium complanatum</name>
    <dbReference type="NCBI Taxonomy" id="34168"/>
    <lineage>
        <taxon>Eukaryota</taxon>
        <taxon>Viridiplantae</taxon>
        <taxon>Streptophyta</taxon>
        <taxon>Embryophyta</taxon>
        <taxon>Tracheophyta</taxon>
        <taxon>Lycopodiopsida</taxon>
        <taxon>Lycopodiales</taxon>
        <taxon>Lycopodiaceae</taxon>
        <taxon>Lycopodioideae</taxon>
        <taxon>Diphasiastrum</taxon>
    </lineage>
</organism>
<proteinExistence type="predicted"/>
<accession>A0ACC2DDS4</accession>
<evidence type="ECO:0000313" key="2">
    <source>
        <dbReference type="Proteomes" id="UP001162992"/>
    </source>
</evidence>
<keyword evidence="2" id="KW-1185">Reference proteome</keyword>
<dbReference type="EMBL" id="CM055097">
    <property type="protein sequence ID" value="KAJ7552355.1"/>
    <property type="molecule type" value="Genomic_DNA"/>
</dbReference>
<name>A0ACC2DDS4_DIPCM</name>
<reference evidence="2" key="1">
    <citation type="journal article" date="2024" name="Proc. Natl. Acad. Sci. U.S.A.">
        <title>Extraordinary preservation of gene collinearity over three hundred million years revealed in homosporous lycophytes.</title>
        <authorList>
            <person name="Li C."/>
            <person name="Wickell D."/>
            <person name="Kuo L.Y."/>
            <person name="Chen X."/>
            <person name="Nie B."/>
            <person name="Liao X."/>
            <person name="Peng D."/>
            <person name="Ji J."/>
            <person name="Jenkins J."/>
            <person name="Williams M."/>
            <person name="Shu S."/>
            <person name="Plott C."/>
            <person name="Barry K."/>
            <person name="Rajasekar S."/>
            <person name="Grimwood J."/>
            <person name="Han X."/>
            <person name="Sun S."/>
            <person name="Hou Z."/>
            <person name="He W."/>
            <person name="Dai G."/>
            <person name="Sun C."/>
            <person name="Schmutz J."/>
            <person name="Leebens-Mack J.H."/>
            <person name="Li F.W."/>
            <person name="Wang L."/>
        </authorList>
    </citation>
    <scope>NUCLEOTIDE SEQUENCE [LARGE SCALE GENOMIC DNA]</scope>
    <source>
        <strain evidence="2">cv. PW_Plant_1</strain>
    </source>
</reference>
<comment type="caution">
    <text evidence="1">The sequence shown here is derived from an EMBL/GenBank/DDBJ whole genome shotgun (WGS) entry which is preliminary data.</text>
</comment>
<protein>
    <submittedName>
        <fullName evidence="1">Uncharacterized protein</fullName>
    </submittedName>
</protein>